<dbReference type="InterPro" id="IPR013708">
    <property type="entry name" value="Shikimate_DH-bd_N"/>
</dbReference>
<dbReference type="Pfam" id="PF01488">
    <property type="entry name" value="Shikimate_DH"/>
    <property type="match status" value="1"/>
</dbReference>
<keyword evidence="8" id="KW-1185">Reference proteome</keyword>
<dbReference type="SUPFAM" id="SSF51735">
    <property type="entry name" value="NAD(P)-binding Rossmann-fold domains"/>
    <property type="match status" value="1"/>
</dbReference>
<dbReference type="InterPro" id="IPR027417">
    <property type="entry name" value="P-loop_NTPase"/>
</dbReference>
<dbReference type="Gene3D" id="3.20.20.70">
    <property type="entry name" value="Aldolase class I"/>
    <property type="match status" value="1"/>
</dbReference>
<protein>
    <recommendedName>
        <fullName evidence="9">Quinate repressor protein</fullName>
    </recommendedName>
</protein>
<dbReference type="InterPro" id="IPR013785">
    <property type="entry name" value="Aldolase_TIM"/>
</dbReference>
<gene>
    <name evidence="7" type="ORF">ACHE_80022A</name>
</gene>
<dbReference type="SUPFAM" id="SSF51569">
    <property type="entry name" value="Aldolase"/>
    <property type="match status" value="1"/>
</dbReference>
<dbReference type="InterPro" id="IPR022893">
    <property type="entry name" value="Shikimate_DH_fam"/>
</dbReference>
<accession>A0A7R7VWL7</accession>
<evidence type="ECO:0000313" key="8">
    <source>
        <dbReference type="Proteomes" id="UP000637239"/>
    </source>
</evidence>
<organism evidence="7 8">
    <name type="scientific">Aspergillus chevalieri</name>
    <name type="common">Eurotium chevalieri</name>
    <dbReference type="NCBI Taxonomy" id="182096"/>
    <lineage>
        <taxon>Eukaryota</taxon>
        <taxon>Fungi</taxon>
        <taxon>Dikarya</taxon>
        <taxon>Ascomycota</taxon>
        <taxon>Pezizomycotina</taxon>
        <taxon>Eurotiomycetes</taxon>
        <taxon>Eurotiomycetidae</taxon>
        <taxon>Eurotiales</taxon>
        <taxon>Aspergillaceae</taxon>
        <taxon>Aspergillus</taxon>
        <taxon>Aspergillus subgen. Aspergillus</taxon>
    </lineage>
</organism>
<dbReference type="InterPro" id="IPR041121">
    <property type="entry name" value="SDH_C"/>
</dbReference>
<dbReference type="InterPro" id="IPR036291">
    <property type="entry name" value="NAD(P)-bd_dom_sf"/>
</dbReference>
<feature type="domain" description="Shikimate dehydrogenase substrate binding N-terminal" evidence="5">
    <location>
        <begin position="487"/>
        <end position="567"/>
    </location>
</feature>
<evidence type="ECO:0000313" key="7">
    <source>
        <dbReference type="EMBL" id="BCR92122.1"/>
    </source>
</evidence>
<feature type="region of interest" description="Disordered" evidence="3">
    <location>
        <begin position="1"/>
        <end position="23"/>
    </location>
</feature>
<dbReference type="GeneID" id="66986471"/>
<dbReference type="PANTHER" id="PTHR21089">
    <property type="entry name" value="SHIKIMATE DEHYDROGENASE"/>
    <property type="match status" value="1"/>
</dbReference>
<dbReference type="Proteomes" id="UP000637239">
    <property type="component" value="Chromosome 8"/>
</dbReference>
<dbReference type="InterPro" id="IPR031322">
    <property type="entry name" value="Shikimate/glucono_kinase"/>
</dbReference>
<dbReference type="KEGG" id="ache:ACHE_80022A"/>
<feature type="domain" description="SDH C-terminal" evidence="6">
    <location>
        <begin position="745"/>
        <end position="775"/>
    </location>
</feature>
<evidence type="ECO:0000259" key="5">
    <source>
        <dbReference type="Pfam" id="PF08501"/>
    </source>
</evidence>
<dbReference type="Pfam" id="PF08501">
    <property type="entry name" value="Shikimate_dh_N"/>
    <property type="match status" value="1"/>
</dbReference>
<dbReference type="SUPFAM" id="SSF52540">
    <property type="entry name" value="P-loop containing nucleoside triphosphate hydrolases"/>
    <property type="match status" value="1"/>
</dbReference>
<evidence type="ECO:0008006" key="9">
    <source>
        <dbReference type="Google" id="ProtNLM"/>
    </source>
</evidence>
<evidence type="ECO:0000256" key="1">
    <source>
        <dbReference type="ARBA" id="ARBA00006477"/>
    </source>
</evidence>
<dbReference type="InterPro" id="IPR006151">
    <property type="entry name" value="Shikm_DH/Glu-tRNA_Rdtase"/>
</dbReference>
<dbReference type="InterPro" id="IPR001381">
    <property type="entry name" value="DHquinase_I"/>
</dbReference>
<comment type="similarity">
    <text evidence="1">In the 2nd section; belongs to the type-I 3-dehydroquinase family.</text>
</comment>
<dbReference type="SUPFAM" id="SSF53223">
    <property type="entry name" value="Aminoacid dehydrogenase-like, N-terminal domain"/>
    <property type="match status" value="1"/>
</dbReference>
<evidence type="ECO:0000259" key="4">
    <source>
        <dbReference type="Pfam" id="PF01488"/>
    </source>
</evidence>
<dbReference type="GO" id="GO:0019632">
    <property type="term" value="P:shikimate metabolic process"/>
    <property type="evidence" value="ECO:0007669"/>
    <property type="project" value="TreeGrafter"/>
</dbReference>
<dbReference type="PANTHER" id="PTHR21089:SF1">
    <property type="entry name" value="BIFUNCTIONAL 3-DEHYDROQUINATE DEHYDRATASE_SHIKIMATE DEHYDROGENASE, CHLOROPLASTIC"/>
    <property type="match status" value="1"/>
</dbReference>
<dbReference type="Pfam" id="PF18317">
    <property type="entry name" value="SDH_C"/>
    <property type="match status" value="1"/>
</dbReference>
<evidence type="ECO:0000259" key="6">
    <source>
        <dbReference type="Pfam" id="PF18317"/>
    </source>
</evidence>
<dbReference type="EMBL" id="AP024423">
    <property type="protein sequence ID" value="BCR92122.1"/>
    <property type="molecule type" value="Genomic_DNA"/>
</dbReference>
<dbReference type="AlphaFoldDB" id="A0A7R7VWL7"/>
<dbReference type="Gene3D" id="3.40.50.300">
    <property type="entry name" value="P-loop containing nucleotide triphosphate hydrolases"/>
    <property type="match status" value="1"/>
</dbReference>
<sequence length="789" mass="87754">MIQESSAGKSSDDKERCGLPASRKRTFTAMAGTNENDAQLSENLASGSYETQTRRLGSVMDPRRGYQGNESLILVGFVGAGKRTLGLIASAALQRELIDYDILFKQTTGVQPGDYIDTYGPERYQLLEYEITTDVIERKRTGAVLVGFFKVLRGKNSMTLRELCKTNPVILIRRDIDRHPDFLRYQEKFTRAHRVSNILYGRYSNFDFFNITQPDGEGIRAPLKLKQTERDFKRFLNSVFGQSSRLLHSADPLSISYTHALQVPLSWLGDVKSDLSELECGADAVNVILDGDVENPNTLAHRISKHISFLRRHTRLPIIFDIGTSENPNNKYYEDLLEIGLRQAPDMVMVSLNFTAHADTLTAAKGHAKIIGTWHTSTWSHVWETTEWQAMYEKARMLGCDAIRITSASGSMLDNLECLRIIHAANKSLDIPIIGYNTDAQGRTSVCFNLILSPVVLPSMPHNGVTLRQAQQALHSSYFLSKKHFTIVGKTVSYSLSPHMHNSAYSACGMPHVYDSLQVDSLSSVQRLLEEGKRDGIVVSLPYKTDILKMLDEVDPDARCIGAVNTVVIEKDYISDQPMKRPILKGYNTDYIGIMNCIQLNLSPANSVKQGTSALIIGAGGMARAAIYACVQVGIQNVCIFNRTRENAHKLTEYYDGLSTSGWGKSLSLSVLEILDSPWPTQLRQPTVIVSCIAPDTPATFSIPEKWLCSNTGGVFIELAYTPLATPFTKQMQSKVSRGWILVDGSEVLVEQGVAQFEILTRRPAPVYVMRDAVQRRHAAVHSGYPGNP</sequence>
<comment type="similarity">
    <text evidence="2">In the N-terminal section; belongs to the shikimate kinase family.</text>
</comment>
<feature type="domain" description="Quinate/shikimate 5-dehydrogenase/glutamyl-tRNA reductase" evidence="4">
    <location>
        <begin position="611"/>
        <end position="657"/>
    </location>
</feature>
<proteinExistence type="inferred from homology"/>
<dbReference type="CDD" id="cd01065">
    <property type="entry name" value="NAD_bind_Shikimate_DH"/>
    <property type="match status" value="1"/>
</dbReference>
<name>A0A7R7VWL7_ASPCH</name>
<dbReference type="GO" id="GO:0004764">
    <property type="term" value="F:shikimate 3-dehydrogenase (NADP+) activity"/>
    <property type="evidence" value="ECO:0007669"/>
    <property type="project" value="InterPro"/>
</dbReference>
<dbReference type="Gene3D" id="3.40.50.10860">
    <property type="entry name" value="Leucine Dehydrogenase, chain A, domain 1"/>
    <property type="match status" value="1"/>
</dbReference>
<dbReference type="GO" id="GO:0003855">
    <property type="term" value="F:3-dehydroquinate dehydratase activity"/>
    <property type="evidence" value="ECO:0007669"/>
    <property type="project" value="InterPro"/>
</dbReference>
<dbReference type="InterPro" id="IPR046346">
    <property type="entry name" value="Aminoacid_DH-like_N_sf"/>
</dbReference>
<evidence type="ECO:0000256" key="3">
    <source>
        <dbReference type="SAM" id="MobiDB-lite"/>
    </source>
</evidence>
<reference evidence="7" key="2">
    <citation type="submission" date="2021-02" db="EMBL/GenBank/DDBJ databases">
        <title>Aspergillus chevalieri M1 genome sequence.</title>
        <authorList>
            <person name="Kadooka C."/>
            <person name="Mori K."/>
            <person name="Futagami T."/>
        </authorList>
    </citation>
    <scope>NUCLEOTIDE SEQUENCE</scope>
    <source>
        <strain evidence="7">M1</strain>
    </source>
</reference>
<dbReference type="Pfam" id="PF01202">
    <property type="entry name" value="SKI"/>
    <property type="match status" value="1"/>
</dbReference>
<dbReference type="RefSeq" id="XP_043140635.1">
    <property type="nucleotide sequence ID" value="XM_043283347.1"/>
</dbReference>
<dbReference type="Pfam" id="PF01487">
    <property type="entry name" value="DHquinase_I"/>
    <property type="match status" value="1"/>
</dbReference>
<dbReference type="GO" id="GO:0009423">
    <property type="term" value="P:chorismate biosynthetic process"/>
    <property type="evidence" value="ECO:0007669"/>
    <property type="project" value="TreeGrafter"/>
</dbReference>
<reference evidence="7" key="1">
    <citation type="submission" date="2021-01" db="EMBL/GenBank/DDBJ databases">
        <authorList>
            <consortium name="Aspergillus chevalieri M1 genome sequencing consortium"/>
            <person name="Kazuki M."/>
            <person name="Futagami T."/>
        </authorList>
    </citation>
    <scope>NUCLEOTIDE SEQUENCE</scope>
    <source>
        <strain evidence="7">M1</strain>
    </source>
</reference>
<dbReference type="Gene3D" id="3.40.50.720">
    <property type="entry name" value="NAD(P)-binding Rossmann-like Domain"/>
    <property type="match status" value="1"/>
</dbReference>
<dbReference type="CDD" id="cd00502">
    <property type="entry name" value="DHQase_I"/>
    <property type="match status" value="1"/>
</dbReference>
<evidence type="ECO:0000256" key="2">
    <source>
        <dbReference type="ARBA" id="ARBA00009349"/>
    </source>
</evidence>